<dbReference type="EMBL" id="JARAKH010000001">
    <property type="protein sequence ID" value="KAK8407459.1"/>
    <property type="molecule type" value="Genomic_DNA"/>
</dbReference>
<keyword evidence="2" id="KW-1185">Reference proteome</keyword>
<proteinExistence type="predicted"/>
<evidence type="ECO:0000313" key="1">
    <source>
        <dbReference type="EMBL" id="KAK8407459.1"/>
    </source>
</evidence>
<dbReference type="AlphaFoldDB" id="A0AAW0V550"/>
<gene>
    <name evidence="1" type="ORF">O3P69_002181</name>
</gene>
<dbReference type="Proteomes" id="UP001487740">
    <property type="component" value="Unassembled WGS sequence"/>
</dbReference>
<organism evidence="1 2">
    <name type="scientific">Scylla paramamosain</name>
    <name type="common">Mud crab</name>
    <dbReference type="NCBI Taxonomy" id="85552"/>
    <lineage>
        <taxon>Eukaryota</taxon>
        <taxon>Metazoa</taxon>
        <taxon>Ecdysozoa</taxon>
        <taxon>Arthropoda</taxon>
        <taxon>Crustacea</taxon>
        <taxon>Multicrustacea</taxon>
        <taxon>Malacostraca</taxon>
        <taxon>Eumalacostraca</taxon>
        <taxon>Eucarida</taxon>
        <taxon>Decapoda</taxon>
        <taxon>Pleocyemata</taxon>
        <taxon>Brachyura</taxon>
        <taxon>Eubrachyura</taxon>
        <taxon>Portunoidea</taxon>
        <taxon>Portunidae</taxon>
        <taxon>Portuninae</taxon>
        <taxon>Scylla</taxon>
    </lineage>
</organism>
<sequence>MDLTISASSGTETSPKAGSDLNVVRRNYPVGSVLGGGACRGGSGMRTGEARAAMLSGVNFLLKGRGQEKGHAKGGCCFFVMCLVGGCCADLRQVFVVHAGWKSEQTLRLVG</sequence>
<evidence type="ECO:0000313" key="2">
    <source>
        <dbReference type="Proteomes" id="UP001487740"/>
    </source>
</evidence>
<protein>
    <submittedName>
        <fullName evidence="1">Uncharacterized protein</fullName>
    </submittedName>
</protein>
<comment type="caution">
    <text evidence="1">The sequence shown here is derived from an EMBL/GenBank/DDBJ whole genome shotgun (WGS) entry which is preliminary data.</text>
</comment>
<name>A0AAW0V550_SCYPA</name>
<accession>A0AAW0V550</accession>
<reference evidence="1 2" key="1">
    <citation type="submission" date="2023-03" db="EMBL/GenBank/DDBJ databases">
        <title>High-quality genome of Scylla paramamosain provides insights in environmental adaptation.</title>
        <authorList>
            <person name="Zhang L."/>
        </authorList>
    </citation>
    <scope>NUCLEOTIDE SEQUENCE [LARGE SCALE GENOMIC DNA]</scope>
    <source>
        <strain evidence="1">LZ_2023a</strain>
        <tissue evidence="1">Muscle</tissue>
    </source>
</reference>